<accession>A0A3B0Y702</accession>
<evidence type="ECO:0000313" key="1">
    <source>
        <dbReference type="EMBL" id="VAW76565.1"/>
    </source>
</evidence>
<gene>
    <name evidence="1" type="ORF">MNBD_GAMMA12-2260</name>
</gene>
<reference evidence="1" key="1">
    <citation type="submission" date="2018-06" db="EMBL/GenBank/DDBJ databases">
        <authorList>
            <person name="Zhirakovskaya E."/>
        </authorList>
    </citation>
    <scope>NUCLEOTIDE SEQUENCE</scope>
</reference>
<proteinExistence type="predicted"/>
<sequence length="142" mass="16332">MKESELNNMLIAEGCNKSNFAILSQGNDAFCLNKKGKEWAVFYSERGCDSEPIFSSKSENAACEFFFNYVKKQEHWHIVGIYKNENEAKELEDKIATIGVKSIRNDIPDYQTTNGLRFRVFVVGKDIFKVRERLGSIQIKYA</sequence>
<name>A0A3B0Y702_9ZZZZ</name>
<dbReference type="AlphaFoldDB" id="A0A3B0Y702"/>
<dbReference type="EMBL" id="UOFL01000110">
    <property type="protein sequence ID" value="VAW76565.1"/>
    <property type="molecule type" value="Genomic_DNA"/>
</dbReference>
<organism evidence="1">
    <name type="scientific">hydrothermal vent metagenome</name>
    <dbReference type="NCBI Taxonomy" id="652676"/>
    <lineage>
        <taxon>unclassified sequences</taxon>
        <taxon>metagenomes</taxon>
        <taxon>ecological metagenomes</taxon>
    </lineage>
</organism>
<protein>
    <recommendedName>
        <fullName evidence="2">SPOR domain-containing protein</fullName>
    </recommendedName>
</protein>
<evidence type="ECO:0008006" key="2">
    <source>
        <dbReference type="Google" id="ProtNLM"/>
    </source>
</evidence>